<organism evidence="2 3">
    <name type="scientific">Rhododendron simsii</name>
    <name type="common">Sims's rhododendron</name>
    <dbReference type="NCBI Taxonomy" id="118357"/>
    <lineage>
        <taxon>Eukaryota</taxon>
        <taxon>Viridiplantae</taxon>
        <taxon>Streptophyta</taxon>
        <taxon>Embryophyta</taxon>
        <taxon>Tracheophyta</taxon>
        <taxon>Spermatophyta</taxon>
        <taxon>Magnoliopsida</taxon>
        <taxon>eudicotyledons</taxon>
        <taxon>Gunneridae</taxon>
        <taxon>Pentapetalae</taxon>
        <taxon>asterids</taxon>
        <taxon>Ericales</taxon>
        <taxon>Ericaceae</taxon>
        <taxon>Ericoideae</taxon>
        <taxon>Rhodoreae</taxon>
        <taxon>Rhododendron</taxon>
    </lineage>
</organism>
<comment type="caution">
    <text evidence="2">The sequence shown here is derived from an EMBL/GenBank/DDBJ whole genome shotgun (WGS) entry which is preliminary data.</text>
</comment>
<evidence type="ECO:0000259" key="1">
    <source>
        <dbReference type="Pfam" id="PF03478"/>
    </source>
</evidence>
<accession>A0A834G4M1</accession>
<name>A0A834G4M1_RHOSS</name>
<dbReference type="EMBL" id="WJXA01000011">
    <property type="protein sequence ID" value="KAF7126661.1"/>
    <property type="molecule type" value="Genomic_DNA"/>
</dbReference>
<dbReference type="Proteomes" id="UP000626092">
    <property type="component" value="Unassembled WGS sequence"/>
</dbReference>
<gene>
    <name evidence="2" type="ORF">RHSIM_Rhsim11G0176500</name>
</gene>
<feature type="domain" description="KIB1-4 beta-propeller" evidence="1">
    <location>
        <begin position="120"/>
        <end position="172"/>
    </location>
</feature>
<proteinExistence type="predicted"/>
<dbReference type="Pfam" id="PF03478">
    <property type="entry name" value="Beta-prop_KIB1-4"/>
    <property type="match status" value="1"/>
</dbReference>
<dbReference type="AlphaFoldDB" id="A0A834G4M1"/>
<dbReference type="InterPro" id="IPR005174">
    <property type="entry name" value="KIB1-4_b-propeller"/>
</dbReference>
<dbReference type="InterPro" id="IPR050942">
    <property type="entry name" value="F-box_BR-signaling"/>
</dbReference>
<reference evidence="2" key="1">
    <citation type="submission" date="2019-11" db="EMBL/GenBank/DDBJ databases">
        <authorList>
            <person name="Liu Y."/>
            <person name="Hou J."/>
            <person name="Li T.-Q."/>
            <person name="Guan C.-H."/>
            <person name="Wu X."/>
            <person name="Wu H.-Z."/>
            <person name="Ling F."/>
            <person name="Zhang R."/>
            <person name="Shi X.-G."/>
            <person name="Ren J.-P."/>
            <person name="Chen E.-F."/>
            <person name="Sun J.-M."/>
        </authorList>
    </citation>
    <scope>NUCLEOTIDE SEQUENCE</scope>
    <source>
        <strain evidence="2">Adult_tree_wgs_1</strain>
        <tissue evidence="2">Leaves</tissue>
    </source>
</reference>
<keyword evidence="3" id="KW-1185">Reference proteome</keyword>
<dbReference type="OrthoDB" id="1519185at2759"/>
<evidence type="ECO:0000313" key="2">
    <source>
        <dbReference type="EMBL" id="KAF7126661.1"/>
    </source>
</evidence>
<protein>
    <recommendedName>
        <fullName evidence="1">KIB1-4 beta-propeller domain-containing protein</fullName>
    </recommendedName>
</protein>
<dbReference type="PANTHER" id="PTHR44259:SF93">
    <property type="entry name" value="PROTEIN, PUTATIVE (DUF295)-RELATED"/>
    <property type="match status" value="1"/>
</dbReference>
<dbReference type="PANTHER" id="PTHR44259">
    <property type="entry name" value="OS07G0183000 PROTEIN-RELATED"/>
    <property type="match status" value="1"/>
</dbReference>
<evidence type="ECO:0000313" key="3">
    <source>
        <dbReference type="Proteomes" id="UP000626092"/>
    </source>
</evidence>
<sequence length="328" mass="37482">MEPIANLPSSTDSVSPTRYQSRCHLLAISRGEAEAGMSHFQELLPGITFQRRFRERRRERQSFVTICFGAVCKPWHAAADHQKDHRRRELVHKPELPMLLIPPPAETAEEADYHCRSLHSVTRRKVLNLELRVSYPRRCCGSLHGWLATKNEADAGITLLNPFSGKSFRFPKQTPNGSGGSSYSHKANKVYIVKSHEGDLLMVRRFLEWRANPRRWATSCFKIFKVLGLGGSVVVVAPEVLLLAAMDRLLRGLKSIVYAMRPSSWGIIILYLRLLQSSDCPGCRPNCIYYTDDTIDYNMPYYPYGSRDTGIYYSLDRSFAPHYRVKTK</sequence>